<dbReference type="PANTHER" id="PTHR47515">
    <property type="entry name" value="LOW CALCIUM RESPONSE LOCUS PROTEIN T"/>
    <property type="match status" value="1"/>
</dbReference>
<dbReference type="EMBL" id="CP115543">
    <property type="protein sequence ID" value="WNH50508.1"/>
    <property type="molecule type" value="Genomic_DNA"/>
</dbReference>
<dbReference type="SUPFAM" id="SSF53098">
    <property type="entry name" value="Ribonuclease H-like"/>
    <property type="match status" value="1"/>
</dbReference>
<gene>
    <name evidence="3" type="ORF">PDM28_09540</name>
</gene>
<protein>
    <submittedName>
        <fullName evidence="3">IS3-like element ISStma13 family transposase</fullName>
    </submittedName>
</protein>
<dbReference type="InterPro" id="IPR025948">
    <property type="entry name" value="HTH-like_dom"/>
</dbReference>
<evidence type="ECO:0000259" key="2">
    <source>
        <dbReference type="PROSITE" id="PS50994"/>
    </source>
</evidence>
<dbReference type="NCBIfam" id="NF033516">
    <property type="entry name" value="transpos_IS3"/>
    <property type="match status" value="1"/>
</dbReference>
<keyword evidence="4" id="KW-1185">Reference proteome</keyword>
<proteinExistence type="inferred from homology"/>
<dbReference type="InterPro" id="IPR002514">
    <property type="entry name" value="Transposase_8"/>
</dbReference>
<evidence type="ECO:0000313" key="4">
    <source>
        <dbReference type="Proteomes" id="UP001305421"/>
    </source>
</evidence>
<name>A0ABY9YII7_9GAMM</name>
<comment type="similarity">
    <text evidence="1">Belongs to the transposase 8 family.</text>
</comment>
<dbReference type="Pfam" id="PF01527">
    <property type="entry name" value="HTH_Tnp_1"/>
    <property type="match status" value="1"/>
</dbReference>
<dbReference type="InterPro" id="IPR048020">
    <property type="entry name" value="Transpos_IS3"/>
</dbReference>
<organism evidence="3 4">
    <name type="scientific">Stenotrophomonas aracearum</name>
    <dbReference type="NCBI Taxonomy" id="3003272"/>
    <lineage>
        <taxon>Bacteria</taxon>
        <taxon>Pseudomonadati</taxon>
        <taxon>Pseudomonadota</taxon>
        <taxon>Gammaproteobacteria</taxon>
        <taxon>Lysobacterales</taxon>
        <taxon>Lysobacteraceae</taxon>
        <taxon>Stenotrophomonas</taxon>
    </lineage>
</organism>
<dbReference type="InterPro" id="IPR012337">
    <property type="entry name" value="RNaseH-like_sf"/>
</dbReference>
<evidence type="ECO:0000313" key="3">
    <source>
        <dbReference type="EMBL" id="WNH50508.1"/>
    </source>
</evidence>
<dbReference type="InterPro" id="IPR036397">
    <property type="entry name" value="RNaseH_sf"/>
</dbReference>
<dbReference type="InterPro" id="IPR009057">
    <property type="entry name" value="Homeodomain-like_sf"/>
</dbReference>
<dbReference type="SUPFAM" id="SSF46689">
    <property type="entry name" value="Homeodomain-like"/>
    <property type="match status" value="1"/>
</dbReference>
<accession>A0ABY9YII7</accession>
<dbReference type="Proteomes" id="UP001305421">
    <property type="component" value="Chromosome"/>
</dbReference>
<reference evidence="3 4" key="1">
    <citation type="submission" date="2022-12" db="EMBL/GenBank/DDBJ databases">
        <title>Two new species, Stenotrophomonas aracearum and Stenotrophomonas oahuensis, isolated from Anthurium (Araceae family) in Hawaii.</title>
        <authorList>
            <person name="Chunag S.C."/>
            <person name="Dobhal S."/>
            <person name="Alvarez A."/>
            <person name="Arif M."/>
        </authorList>
    </citation>
    <scope>NUCLEOTIDE SEQUENCE [LARGE SCALE GENOMIC DNA]</scope>
    <source>
        <strain evidence="3 4">A5588</strain>
    </source>
</reference>
<feature type="domain" description="Integrase catalytic" evidence="2">
    <location>
        <begin position="200"/>
        <end position="364"/>
    </location>
</feature>
<dbReference type="RefSeq" id="WP_311184591.1">
    <property type="nucleotide sequence ID" value="NZ_CP115543.1"/>
</dbReference>
<sequence length="374" mass="43011">MTRRLDVKKRFSEEQIIGFLREAESGMPIKDLCRQHGFSEASYYLWRSKFGGMSVPDAKRHKDLEAENTRLKKLLAEQVFENDVIKDALRKKLVTAPARRLLVRSLVEKGLSERRALTVVRMSASALRYEPRPDNNVELREQIAALAHRHRRYGVGMIHLKLRQKGLVVNYKRVERLYQEAGLQVRRRKRKKVPVSERQPLLRPSAANEVWSMDFVFERTAEGRVVKCLTIVDDATHEAVAIEVERAISGQGVSRVLDRLAMQRGLPRVIRTDNGKEFCGKAMVAWAHEKEVALRLIEPGKPNQNAYIESFNGRLRDECLNEHWFPTLLHARTSIESWRRDYNEERPKRALGGLTPAQYAAQLAAKNDNISTGL</sequence>
<evidence type="ECO:0000256" key="1">
    <source>
        <dbReference type="ARBA" id="ARBA00009964"/>
    </source>
</evidence>
<dbReference type="Pfam" id="PF13683">
    <property type="entry name" value="rve_3"/>
    <property type="match status" value="1"/>
</dbReference>
<dbReference type="Gene3D" id="3.30.420.10">
    <property type="entry name" value="Ribonuclease H-like superfamily/Ribonuclease H"/>
    <property type="match status" value="1"/>
</dbReference>
<dbReference type="PROSITE" id="PS50994">
    <property type="entry name" value="INTEGRASE"/>
    <property type="match status" value="1"/>
</dbReference>
<dbReference type="Pfam" id="PF13276">
    <property type="entry name" value="HTH_21"/>
    <property type="match status" value="1"/>
</dbReference>
<dbReference type="InterPro" id="IPR001584">
    <property type="entry name" value="Integrase_cat-core"/>
</dbReference>
<dbReference type="PANTHER" id="PTHR47515:SF1">
    <property type="entry name" value="BLR2054 PROTEIN"/>
    <property type="match status" value="1"/>
</dbReference>